<evidence type="ECO:0000313" key="2">
    <source>
        <dbReference type="Proteomes" id="UP001151760"/>
    </source>
</evidence>
<dbReference type="Proteomes" id="UP001151760">
    <property type="component" value="Unassembled WGS sequence"/>
</dbReference>
<comment type="caution">
    <text evidence="1">The sequence shown here is derived from an EMBL/GenBank/DDBJ whole genome shotgun (WGS) entry which is preliminary data.</text>
</comment>
<keyword evidence="2" id="KW-1185">Reference proteome</keyword>
<reference evidence="1" key="1">
    <citation type="journal article" date="2022" name="Int. J. Mol. Sci.">
        <title>Draft Genome of Tanacetum Coccineum: Genomic Comparison of Closely Related Tanacetum-Family Plants.</title>
        <authorList>
            <person name="Yamashiro T."/>
            <person name="Shiraishi A."/>
            <person name="Nakayama K."/>
            <person name="Satake H."/>
        </authorList>
    </citation>
    <scope>NUCLEOTIDE SEQUENCE</scope>
</reference>
<organism evidence="1 2">
    <name type="scientific">Tanacetum coccineum</name>
    <dbReference type="NCBI Taxonomy" id="301880"/>
    <lineage>
        <taxon>Eukaryota</taxon>
        <taxon>Viridiplantae</taxon>
        <taxon>Streptophyta</taxon>
        <taxon>Embryophyta</taxon>
        <taxon>Tracheophyta</taxon>
        <taxon>Spermatophyta</taxon>
        <taxon>Magnoliopsida</taxon>
        <taxon>eudicotyledons</taxon>
        <taxon>Gunneridae</taxon>
        <taxon>Pentapetalae</taxon>
        <taxon>asterids</taxon>
        <taxon>campanulids</taxon>
        <taxon>Asterales</taxon>
        <taxon>Asteraceae</taxon>
        <taxon>Asteroideae</taxon>
        <taxon>Anthemideae</taxon>
        <taxon>Anthemidinae</taxon>
        <taxon>Tanacetum</taxon>
    </lineage>
</organism>
<sequence>MSNEVFEDFQAINSPCGGGVVMVGFWSGVEGLDSCCRGCGLVWLAKRVPLSYMGICTKGPCGEVKFRNLAKLALDVAWVVCNSRPLRRRDPITLCIAPRLWPSGLSSVFYSFRRRTI</sequence>
<protein>
    <submittedName>
        <fullName evidence="1">Uncharacterized protein</fullName>
    </submittedName>
</protein>
<accession>A0ABQ4X4F7</accession>
<gene>
    <name evidence="1" type="ORF">Tco_0654843</name>
</gene>
<proteinExistence type="predicted"/>
<evidence type="ECO:0000313" key="1">
    <source>
        <dbReference type="EMBL" id="GJS60059.1"/>
    </source>
</evidence>
<reference evidence="1" key="2">
    <citation type="submission" date="2022-01" db="EMBL/GenBank/DDBJ databases">
        <authorList>
            <person name="Yamashiro T."/>
            <person name="Shiraishi A."/>
            <person name="Satake H."/>
            <person name="Nakayama K."/>
        </authorList>
    </citation>
    <scope>NUCLEOTIDE SEQUENCE</scope>
</reference>
<name>A0ABQ4X4F7_9ASTR</name>
<dbReference type="EMBL" id="BQNB010009196">
    <property type="protein sequence ID" value="GJS60059.1"/>
    <property type="molecule type" value="Genomic_DNA"/>
</dbReference>